<sequence length="391" mass="39873">MRVVIAPDSFKESLSADGVAQAIARGVRDAMPEADVACVPMADGGEGSLDAVLAATGGERRQARVQNANDQACEASWAWLGDGRAFIEMAAAAGLEQIPAAQRRPLQATSYGVGQLIRQALDAGAHHIVLGLGGSASNDAGAGLLQALGASLLDAAGAELPLGGAALRQLARISLDGLDARLKHASFEIAVDVDNPLCGPRGASAIFGPQKGASADDVAVLDAALAHFAQVCAQQLHKDEQNLPGMGAAGGLGFAVKTCFDASFRPGVELIAELSGLAGAMDGADLVFTGEGRMDAQTLLGKTPAGVAKYARQRGIPVIAIVGSLGEGYEALYAAGITAAFSLAPGPLTLEQACSRAPEYLRQRAGDCTRVWLAGRQSSVAAPAALEMERR</sequence>
<dbReference type="GO" id="GO:0031388">
    <property type="term" value="P:organic acid phosphorylation"/>
    <property type="evidence" value="ECO:0007669"/>
    <property type="project" value="UniProtKB-UniRule"/>
</dbReference>
<organism evidence="5 6">
    <name type="scientific">Pollutimonas bauzanensis</name>
    <dbReference type="NCBI Taxonomy" id="658167"/>
    <lineage>
        <taxon>Bacteria</taxon>
        <taxon>Pseudomonadati</taxon>
        <taxon>Pseudomonadota</taxon>
        <taxon>Betaproteobacteria</taxon>
        <taxon>Burkholderiales</taxon>
        <taxon>Alcaligenaceae</taxon>
        <taxon>Pollutimonas</taxon>
    </lineage>
</organism>
<keyword evidence="6" id="KW-1185">Reference proteome</keyword>
<dbReference type="STRING" id="658167.SAMN04488135_105109"/>
<dbReference type="PANTHER" id="PTHR21599">
    <property type="entry name" value="GLYCERATE KINASE"/>
    <property type="match status" value="1"/>
</dbReference>
<evidence type="ECO:0000256" key="3">
    <source>
        <dbReference type="ARBA" id="ARBA00022777"/>
    </source>
</evidence>
<dbReference type="InterPro" id="IPR018197">
    <property type="entry name" value="Glycerate_kinase_RE-like"/>
</dbReference>
<evidence type="ECO:0000256" key="4">
    <source>
        <dbReference type="PIRNR" id="PIRNR006078"/>
    </source>
</evidence>
<name>A0A1M5W654_9BURK</name>
<dbReference type="Pfam" id="PF02595">
    <property type="entry name" value="Gly_kinase"/>
    <property type="match status" value="1"/>
</dbReference>
<evidence type="ECO:0000313" key="5">
    <source>
        <dbReference type="EMBL" id="SHH82955.1"/>
    </source>
</evidence>
<dbReference type="InterPro" id="IPR018193">
    <property type="entry name" value="Glyc_kinase_flavodox-like_fold"/>
</dbReference>
<reference evidence="5 6" key="1">
    <citation type="submission" date="2016-11" db="EMBL/GenBank/DDBJ databases">
        <authorList>
            <person name="Jaros S."/>
            <person name="Januszkiewicz K."/>
            <person name="Wedrychowicz H."/>
        </authorList>
    </citation>
    <scope>NUCLEOTIDE SEQUENCE [LARGE SCALE GENOMIC DNA]</scope>
    <source>
        <strain evidence="5 6">CGMCC 1.10190</strain>
    </source>
</reference>
<dbReference type="Proteomes" id="UP000184226">
    <property type="component" value="Unassembled WGS sequence"/>
</dbReference>
<dbReference type="PIRSF" id="PIRSF006078">
    <property type="entry name" value="GlxK"/>
    <property type="match status" value="1"/>
</dbReference>
<dbReference type="InterPro" id="IPR036129">
    <property type="entry name" value="Glycerate_kinase_sf"/>
</dbReference>
<comment type="similarity">
    <text evidence="1 4">Belongs to the glycerate kinase type-1 family.</text>
</comment>
<evidence type="ECO:0000256" key="2">
    <source>
        <dbReference type="ARBA" id="ARBA00022679"/>
    </source>
</evidence>
<dbReference type="PANTHER" id="PTHR21599:SF0">
    <property type="entry name" value="GLYCERATE KINASE"/>
    <property type="match status" value="1"/>
</dbReference>
<accession>A0A1M5W654</accession>
<protein>
    <submittedName>
        <fullName evidence="5">Glycerate kinase</fullName>
    </submittedName>
</protein>
<gene>
    <name evidence="5" type="ORF">SAMN04488135_105109</name>
</gene>
<dbReference type="AlphaFoldDB" id="A0A1M5W654"/>
<evidence type="ECO:0000313" key="6">
    <source>
        <dbReference type="Proteomes" id="UP000184226"/>
    </source>
</evidence>
<dbReference type="InterPro" id="IPR004381">
    <property type="entry name" value="Glycerate_kinase"/>
</dbReference>
<proteinExistence type="inferred from homology"/>
<keyword evidence="2 4" id="KW-0808">Transferase</keyword>
<dbReference type="SUPFAM" id="SSF110738">
    <property type="entry name" value="Glycerate kinase I"/>
    <property type="match status" value="1"/>
</dbReference>
<evidence type="ECO:0000256" key="1">
    <source>
        <dbReference type="ARBA" id="ARBA00006284"/>
    </source>
</evidence>
<dbReference type="Gene3D" id="3.40.50.10350">
    <property type="entry name" value="Glycerate kinase, domain 1"/>
    <property type="match status" value="1"/>
</dbReference>
<dbReference type="EMBL" id="FQXE01000005">
    <property type="protein sequence ID" value="SHH82955.1"/>
    <property type="molecule type" value="Genomic_DNA"/>
</dbReference>
<dbReference type="GO" id="GO:0008887">
    <property type="term" value="F:glycerate kinase activity"/>
    <property type="evidence" value="ECO:0007669"/>
    <property type="project" value="UniProtKB-UniRule"/>
</dbReference>
<dbReference type="RefSeq" id="WP_073103221.1">
    <property type="nucleotide sequence ID" value="NZ_FQXE01000005.1"/>
</dbReference>
<keyword evidence="3 4" id="KW-0418">Kinase</keyword>
<dbReference type="OrthoDB" id="9774290at2"/>
<dbReference type="NCBIfam" id="TIGR00045">
    <property type="entry name" value="glycerate kinase"/>
    <property type="match status" value="1"/>
</dbReference>
<dbReference type="Gene3D" id="3.90.1510.10">
    <property type="entry name" value="Glycerate kinase, domain 2"/>
    <property type="match status" value="1"/>
</dbReference>